<accession>A0ABU4U7S3</accession>
<feature type="region of interest" description="Disordered" evidence="1">
    <location>
        <begin position="259"/>
        <end position="282"/>
    </location>
</feature>
<dbReference type="PANTHER" id="PTHR43662:SF3">
    <property type="entry name" value="DOMAIN PROTEIN, PUTATIVE (AFU_ORTHOLOGUE AFUA_6G11970)-RELATED"/>
    <property type="match status" value="1"/>
</dbReference>
<dbReference type="PANTHER" id="PTHR43662">
    <property type="match status" value="1"/>
</dbReference>
<keyword evidence="5" id="KW-1185">Reference proteome</keyword>
<keyword evidence="2" id="KW-0732">Signal</keyword>
<evidence type="ECO:0000256" key="1">
    <source>
        <dbReference type="SAM" id="MobiDB-lite"/>
    </source>
</evidence>
<reference evidence="4 5" key="1">
    <citation type="submission" date="2023-11" db="EMBL/GenBank/DDBJ databases">
        <title>Lentzea sokolovensis, sp. nov., Lentzea kristufkii, sp. nov., and Lentzea miocenensis, sp. nov., rare actinobacteria from Sokolov Coal Basin, Miocene lacustrine sediment, Czech Republic.</title>
        <authorList>
            <person name="Lara A."/>
            <person name="Kotroba L."/>
            <person name="Nouioui I."/>
            <person name="Neumann-Schaal M."/>
            <person name="Mast Y."/>
            <person name="Chronakova A."/>
        </authorList>
    </citation>
    <scope>NUCLEOTIDE SEQUENCE [LARGE SCALE GENOMIC DNA]</scope>
    <source>
        <strain evidence="4 5">BCCO 10_0798</strain>
    </source>
</reference>
<proteinExistence type="predicted"/>
<dbReference type="InterPro" id="IPR018535">
    <property type="entry name" value="DUF1996"/>
</dbReference>
<dbReference type="PROSITE" id="PS51318">
    <property type="entry name" value="TAT"/>
    <property type="match status" value="1"/>
</dbReference>
<sequence length="583" mass="62085">MTHRVTDRRKFRLIATMSAVAVVAAGTATAALAARNGDPAPLGAFARIEQVASNVVNPKVQQGGTSGVFTVDCGTNENGKFSADNPVAQPGLRHGAQHVHDFVGNLSISAESTDESLEDSDTTCRNGDRSSYFWPVVRINPQANPTSSGSSPEKIKEAGGAEVACPSVADRLPAVPQQARDEVNRNLALLEQQVKEAGDRVARNENPGDPNFVNNAILGPLRSKRVATLDRMAIAIGRSARKPNLISLADCDVRFGHSGHGDPSQAPRKFAGQGGAKQDGATPTIKCPSVRGALPGVPDQAVDEVNRNLALLDKQIAEANQRLVTSKGQGGPNFVDNAILGPLKDKRVATLDRIAIAIGRNAQRPQGLERLAPCGLIENGNTGGNNNGGNDPALAAPTGQNLELVGNNGKIVRPAQVKIEYRGNATAKVTAMPKFLKMITGDAKPTSRGPANARATWTCGGFEDRLSDKYVICPNGSKVMRVHDFAGCWDGQNTDSANHRDHVRFADAQTGACPKGFRAIPQLRISISYDISRDVQEKGQYQLDAFPEENHNPFSDHNDFANVNSDQTMAQIVKCVNEGRRCG</sequence>
<evidence type="ECO:0000313" key="4">
    <source>
        <dbReference type="EMBL" id="MDX8056643.1"/>
    </source>
</evidence>
<protein>
    <submittedName>
        <fullName evidence="4">DUF1996 domain-containing protein</fullName>
    </submittedName>
</protein>
<dbReference type="RefSeq" id="WP_319990295.1">
    <property type="nucleotide sequence ID" value="NZ_JAXAVV010000050.1"/>
</dbReference>
<dbReference type="InterPro" id="IPR006311">
    <property type="entry name" value="TAT_signal"/>
</dbReference>
<dbReference type="EMBL" id="JAXAVV010000050">
    <property type="protein sequence ID" value="MDX8056643.1"/>
    <property type="molecule type" value="Genomic_DNA"/>
</dbReference>
<gene>
    <name evidence="4" type="ORF">SK571_45365</name>
</gene>
<evidence type="ECO:0000313" key="5">
    <source>
        <dbReference type="Proteomes" id="UP001271792"/>
    </source>
</evidence>
<dbReference type="Pfam" id="PF09362">
    <property type="entry name" value="DUF1996"/>
    <property type="match status" value="1"/>
</dbReference>
<dbReference type="Proteomes" id="UP001271792">
    <property type="component" value="Unassembled WGS sequence"/>
</dbReference>
<name>A0ABU4U7S3_9PSEU</name>
<feature type="domain" description="DUF1996" evidence="3">
    <location>
        <begin position="418"/>
        <end position="562"/>
    </location>
</feature>
<feature type="signal peptide" evidence="2">
    <location>
        <begin position="1"/>
        <end position="33"/>
    </location>
</feature>
<evidence type="ECO:0000256" key="2">
    <source>
        <dbReference type="SAM" id="SignalP"/>
    </source>
</evidence>
<evidence type="ECO:0000259" key="3">
    <source>
        <dbReference type="Pfam" id="PF09362"/>
    </source>
</evidence>
<comment type="caution">
    <text evidence="4">The sequence shown here is derived from an EMBL/GenBank/DDBJ whole genome shotgun (WGS) entry which is preliminary data.</text>
</comment>
<organism evidence="4 5">
    <name type="scientific">Lentzea kristufekii</name>
    <dbReference type="NCBI Taxonomy" id="3095430"/>
    <lineage>
        <taxon>Bacteria</taxon>
        <taxon>Bacillati</taxon>
        <taxon>Actinomycetota</taxon>
        <taxon>Actinomycetes</taxon>
        <taxon>Pseudonocardiales</taxon>
        <taxon>Pseudonocardiaceae</taxon>
        <taxon>Lentzea</taxon>
    </lineage>
</organism>
<feature type="chain" id="PRO_5046668430" evidence="2">
    <location>
        <begin position="34"/>
        <end position="583"/>
    </location>
</feature>